<feature type="transmembrane region" description="Helical" evidence="22">
    <location>
        <begin position="54"/>
        <end position="74"/>
    </location>
</feature>
<evidence type="ECO:0000256" key="5">
    <source>
        <dbReference type="ARBA" id="ARBA00017575"/>
    </source>
</evidence>
<keyword evidence="6" id="KW-1003">Cell membrane</keyword>
<evidence type="ECO:0000256" key="16">
    <source>
        <dbReference type="ARBA" id="ARBA00022989"/>
    </source>
</evidence>
<gene>
    <name evidence="23" type="primary">dgkA_13</name>
    <name evidence="23" type="ORF">SDC9_154742</name>
</gene>
<dbReference type="PANTHER" id="PTHR34299:SF1">
    <property type="entry name" value="DIACYLGLYCEROL KINASE"/>
    <property type="match status" value="1"/>
</dbReference>
<evidence type="ECO:0000256" key="6">
    <source>
        <dbReference type="ARBA" id="ARBA00022475"/>
    </source>
</evidence>
<keyword evidence="19" id="KW-0594">Phospholipid biosynthesis</keyword>
<dbReference type="InterPro" id="IPR033718">
    <property type="entry name" value="DAGK_prok"/>
</dbReference>
<evidence type="ECO:0000256" key="13">
    <source>
        <dbReference type="ARBA" id="ARBA00022777"/>
    </source>
</evidence>
<evidence type="ECO:0000313" key="23">
    <source>
        <dbReference type="EMBL" id="MPN07472.1"/>
    </source>
</evidence>
<dbReference type="GO" id="GO:0046872">
    <property type="term" value="F:metal ion binding"/>
    <property type="evidence" value="ECO:0007669"/>
    <property type="project" value="UniProtKB-KW"/>
</dbReference>
<comment type="subcellular location">
    <subcellularLocation>
        <location evidence="2">Cell inner membrane</location>
        <topology evidence="2">Multi-pass membrane protein</topology>
    </subcellularLocation>
</comment>
<dbReference type="GO" id="GO:0004143">
    <property type="term" value="F:ATP-dependent diacylglycerol kinase activity"/>
    <property type="evidence" value="ECO:0007669"/>
    <property type="project" value="UniProtKB-EC"/>
</dbReference>
<evidence type="ECO:0000256" key="18">
    <source>
        <dbReference type="ARBA" id="ARBA00023136"/>
    </source>
</evidence>
<reference evidence="23" key="1">
    <citation type="submission" date="2019-08" db="EMBL/GenBank/DDBJ databases">
        <authorList>
            <person name="Kucharzyk K."/>
            <person name="Murdoch R.W."/>
            <person name="Higgins S."/>
            <person name="Loffler F."/>
        </authorList>
    </citation>
    <scope>NUCLEOTIDE SEQUENCE</scope>
</reference>
<dbReference type="CDD" id="cd14264">
    <property type="entry name" value="DAGK_IM"/>
    <property type="match status" value="1"/>
</dbReference>
<comment type="caution">
    <text evidence="23">The sequence shown here is derived from an EMBL/GenBank/DDBJ whole genome shotgun (WGS) entry which is preliminary data.</text>
</comment>
<keyword evidence="11" id="KW-0479">Metal-binding</keyword>
<evidence type="ECO:0000256" key="2">
    <source>
        <dbReference type="ARBA" id="ARBA00004429"/>
    </source>
</evidence>
<dbReference type="GO" id="GO:0006654">
    <property type="term" value="P:phosphatidic acid biosynthetic process"/>
    <property type="evidence" value="ECO:0007669"/>
    <property type="project" value="InterPro"/>
</dbReference>
<sequence length="119" mass="13115">MKQWKSGNLISKTMFSLNGIYSAFVTENAVRREFGALAFFLVLAIWMGKDIKTILAVFLAGLFPIIIELINTAAETIIDLLLGPIYREDVKHAKDMLSAAVMLSLLLGYGAAFLLIFGN</sequence>
<dbReference type="EC" id="2.7.1.107" evidence="4"/>
<evidence type="ECO:0000256" key="14">
    <source>
        <dbReference type="ARBA" id="ARBA00022840"/>
    </source>
</evidence>
<evidence type="ECO:0000256" key="17">
    <source>
        <dbReference type="ARBA" id="ARBA00023098"/>
    </source>
</evidence>
<keyword evidence="13 23" id="KW-0418">Kinase</keyword>
<dbReference type="AlphaFoldDB" id="A0A645F1T8"/>
<dbReference type="GO" id="GO:0005886">
    <property type="term" value="C:plasma membrane"/>
    <property type="evidence" value="ECO:0007669"/>
    <property type="project" value="UniProtKB-SubCell"/>
</dbReference>
<dbReference type="InterPro" id="IPR000829">
    <property type="entry name" value="DAGK"/>
</dbReference>
<dbReference type="PANTHER" id="PTHR34299">
    <property type="entry name" value="DIACYLGLYCEROL KINASE"/>
    <property type="match status" value="1"/>
</dbReference>
<accession>A0A645F1T8</accession>
<evidence type="ECO:0000256" key="3">
    <source>
        <dbReference type="ARBA" id="ARBA00005967"/>
    </source>
</evidence>
<keyword evidence="17" id="KW-0443">Lipid metabolism</keyword>
<dbReference type="InterPro" id="IPR036945">
    <property type="entry name" value="DAGK_sf"/>
</dbReference>
<keyword evidence="14" id="KW-0067">ATP-binding</keyword>
<keyword evidence="18 22" id="KW-0472">Membrane</keyword>
<keyword evidence="9 23" id="KW-0808">Transferase</keyword>
<evidence type="ECO:0000256" key="9">
    <source>
        <dbReference type="ARBA" id="ARBA00022679"/>
    </source>
</evidence>
<evidence type="ECO:0000256" key="11">
    <source>
        <dbReference type="ARBA" id="ARBA00022723"/>
    </source>
</evidence>
<name>A0A645F1T8_9ZZZZ</name>
<evidence type="ECO:0000256" key="1">
    <source>
        <dbReference type="ARBA" id="ARBA00001946"/>
    </source>
</evidence>
<protein>
    <recommendedName>
        <fullName evidence="5">Diacylglycerol kinase</fullName>
        <ecNumber evidence="4">2.7.1.107</ecNumber>
    </recommendedName>
    <alternativeName>
        <fullName evidence="21">Diglyceride kinase</fullName>
    </alternativeName>
</protein>
<evidence type="ECO:0000256" key="12">
    <source>
        <dbReference type="ARBA" id="ARBA00022741"/>
    </source>
</evidence>
<keyword evidence="20" id="KW-1208">Phospholipid metabolism</keyword>
<organism evidence="23">
    <name type="scientific">bioreactor metagenome</name>
    <dbReference type="NCBI Taxonomy" id="1076179"/>
    <lineage>
        <taxon>unclassified sequences</taxon>
        <taxon>metagenomes</taxon>
        <taxon>ecological metagenomes</taxon>
    </lineage>
</organism>
<keyword evidence="8" id="KW-0997">Cell inner membrane</keyword>
<evidence type="ECO:0000256" key="4">
    <source>
        <dbReference type="ARBA" id="ARBA00012133"/>
    </source>
</evidence>
<dbReference type="Gene3D" id="1.10.287.3610">
    <property type="match status" value="1"/>
</dbReference>
<comment type="similarity">
    <text evidence="3">Belongs to the bacterial diacylglycerol kinase family.</text>
</comment>
<dbReference type="GO" id="GO:0005524">
    <property type="term" value="F:ATP binding"/>
    <property type="evidence" value="ECO:0007669"/>
    <property type="project" value="UniProtKB-KW"/>
</dbReference>
<keyword evidence="16 22" id="KW-1133">Transmembrane helix</keyword>
<evidence type="ECO:0000256" key="15">
    <source>
        <dbReference type="ARBA" id="ARBA00022842"/>
    </source>
</evidence>
<evidence type="ECO:0000256" key="21">
    <source>
        <dbReference type="ARBA" id="ARBA00031546"/>
    </source>
</evidence>
<proteinExistence type="inferred from homology"/>
<evidence type="ECO:0000256" key="19">
    <source>
        <dbReference type="ARBA" id="ARBA00023209"/>
    </source>
</evidence>
<evidence type="ECO:0000256" key="8">
    <source>
        <dbReference type="ARBA" id="ARBA00022519"/>
    </source>
</evidence>
<evidence type="ECO:0000256" key="20">
    <source>
        <dbReference type="ARBA" id="ARBA00023264"/>
    </source>
</evidence>
<dbReference type="Pfam" id="PF01219">
    <property type="entry name" value="DAGK_prokar"/>
    <property type="match status" value="1"/>
</dbReference>
<evidence type="ECO:0000256" key="7">
    <source>
        <dbReference type="ARBA" id="ARBA00022516"/>
    </source>
</evidence>
<keyword evidence="15" id="KW-0460">Magnesium</keyword>
<feature type="transmembrane region" description="Helical" evidence="22">
    <location>
        <begin position="96"/>
        <end position="117"/>
    </location>
</feature>
<evidence type="ECO:0000256" key="10">
    <source>
        <dbReference type="ARBA" id="ARBA00022692"/>
    </source>
</evidence>
<keyword evidence="7" id="KW-0444">Lipid biosynthesis</keyword>
<dbReference type="EMBL" id="VSSQ01053441">
    <property type="protein sequence ID" value="MPN07472.1"/>
    <property type="molecule type" value="Genomic_DNA"/>
</dbReference>
<keyword evidence="10 22" id="KW-0812">Transmembrane</keyword>
<keyword evidence="12" id="KW-0547">Nucleotide-binding</keyword>
<evidence type="ECO:0000256" key="22">
    <source>
        <dbReference type="SAM" id="Phobius"/>
    </source>
</evidence>
<comment type="cofactor">
    <cofactor evidence="1">
        <name>Mg(2+)</name>
        <dbReference type="ChEBI" id="CHEBI:18420"/>
    </cofactor>
</comment>